<dbReference type="Gene3D" id="3.60.15.10">
    <property type="entry name" value="Ribonuclease Z/Hydroxyacylglutathione hydrolase-like"/>
    <property type="match status" value="1"/>
</dbReference>
<gene>
    <name evidence="3" type="ORF">NCI01_10510</name>
</gene>
<feature type="region of interest" description="Disordered" evidence="1">
    <location>
        <begin position="135"/>
        <end position="163"/>
    </location>
</feature>
<evidence type="ECO:0000256" key="1">
    <source>
        <dbReference type="SAM" id="MobiDB-lite"/>
    </source>
</evidence>
<dbReference type="Proteomes" id="UP001204524">
    <property type="component" value="Unassembled WGS sequence"/>
</dbReference>
<dbReference type="PANTHER" id="PTHR43546">
    <property type="entry name" value="UPF0173 METAL-DEPENDENT HYDROLASE MJ1163-RELATED"/>
    <property type="match status" value="1"/>
</dbReference>
<organism evidence="3 4">
    <name type="scientific">Nocardioides pinisoli</name>
    <dbReference type="NCBI Taxonomy" id="2950279"/>
    <lineage>
        <taxon>Bacteria</taxon>
        <taxon>Bacillati</taxon>
        <taxon>Actinomycetota</taxon>
        <taxon>Actinomycetes</taxon>
        <taxon>Propionibacteriales</taxon>
        <taxon>Nocardioidaceae</taxon>
        <taxon>Nocardioides</taxon>
    </lineage>
</organism>
<dbReference type="InterPro" id="IPR036866">
    <property type="entry name" value="RibonucZ/Hydroxyglut_hydro"/>
</dbReference>
<dbReference type="InterPro" id="IPR001279">
    <property type="entry name" value="Metallo-B-lactamas"/>
</dbReference>
<proteinExistence type="predicted"/>
<dbReference type="RefSeq" id="WP_254181670.1">
    <property type="nucleotide sequence ID" value="NZ_JANARS010000004.1"/>
</dbReference>
<evidence type="ECO:0000259" key="2">
    <source>
        <dbReference type="Pfam" id="PF12706"/>
    </source>
</evidence>
<dbReference type="PANTHER" id="PTHR43546:SF7">
    <property type="entry name" value="METALLO-BETA-LACTAMASE DOMAIN-CONTAINING PROTEIN"/>
    <property type="match status" value="1"/>
</dbReference>
<name>A0ABT1KXZ4_9ACTN</name>
<dbReference type="EMBL" id="JANARS010000004">
    <property type="protein sequence ID" value="MCP3422229.1"/>
    <property type="molecule type" value="Genomic_DNA"/>
</dbReference>
<keyword evidence="4" id="KW-1185">Reference proteome</keyword>
<dbReference type="InterPro" id="IPR050114">
    <property type="entry name" value="UPF0173_UPF0282_UlaG_hydrolase"/>
</dbReference>
<protein>
    <submittedName>
        <fullName evidence="3">MBL fold metallo-hydrolase</fullName>
    </submittedName>
</protein>
<accession>A0ABT1KXZ4</accession>
<evidence type="ECO:0000313" key="3">
    <source>
        <dbReference type="EMBL" id="MCP3422229.1"/>
    </source>
</evidence>
<comment type="caution">
    <text evidence="3">The sequence shown here is derived from an EMBL/GenBank/DDBJ whole genome shotgun (WGS) entry which is preliminary data.</text>
</comment>
<feature type="domain" description="Metallo-beta-lactamase" evidence="2">
    <location>
        <begin position="44"/>
        <end position="142"/>
    </location>
</feature>
<sequence length="192" mass="20953">MTNGDRLHFVGTATTVMSLGSFTLLTDPNFLHRGQRAYLGWGLSSRRLTDPAIEPEALPALDAVLLSHLHGDHFDRVSRARLDRSTPVLSTPHAVRRLGSWGFDARALETWDQHVLDKGAEQLRVTAVPAVHAGAAAHGHHGRADGRRLRGALTPEGRRPGAPRRLHRLPVAARRLRRTGPIRGSRCGAALP</sequence>
<dbReference type="Pfam" id="PF12706">
    <property type="entry name" value="Lactamase_B_2"/>
    <property type="match status" value="1"/>
</dbReference>
<reference evidence="3 4" key="1">
    <citation type="submission" date="2022-06" db="EMBL/GenBank/DDBJ databases">
        <authorList>
            <person name="So Y."/>
        </authorList>
    </citation>
    <scope>NUCLEOTIDE SEQUENCE [LARGE SCALE GENOMIC DNA]</scope>
    <source>
        <strain evidence="3 4">STR3</strain>
    </source>
</reference>
<dbReference type="SUPFAM" id="SSF56281">
    <property type="entry name" value="Metallo-hydrolase/oxidoreductase"/>
    <property type="match status" value="1"/>
</dbReference>
<evidence type="ECO:0000313" key="4">
    <source>
        <dbReference type="Proteomes" id="UP001204524"/>
    </source>
</evidence>